<keyword evidence="6 14" id="KW-0548">Nucleotidyltransferase</keyword>
<comment type="similarity">
    <text evidence="14">Belongs to the ribF family.</text>
</comment>
<keyword evidence="8 14" id="KW-0418">Kinase</keyword>
<dbReference type="GO" id="GO:0003919">
    <property type="term" value="F:FMN adenylyltransferase activity"/>
    <property type="evidence" value="ECO:0007669"/>
    <property type="project" value="UniProtKB-UniRule"/>
</dbReference>
<evidence type="ECO:0000256" key="8">
    <source>
        <dbReference type="ARBA" id="ARBA00022777"/>
    </source>
</evidence>
<comment type="catalytic activity">
    <reaction evidence="12 14">
        <text>riboflavin + ATP = FMN + ADP + H(+)</text>
        <dbReference type="Rhea" id="RHEA:14357"/>
        <dbReference type="ChEBI" id="CHEBI:15378"/>
        <dbReference type="ChEBI" id="CHEBI:30616"/>
        <dbReference type="ChEBI" id="CHEBI:57986"/>
        <dbReference type="ChEBI" id="CHEBI:58210"/>
        <dbReference type="ChEBI" id="CHEBI:456216"/>
        <dbReference type="EC" id="2.7.1.26"/>
    </reaction>
</comment>
<keyword evidence="7 14" id="KW-0547">Nucleotide-binding</keyword>
<dbReference type="GO" id="GO:0008531">
    <property type="term" value="F:riboflavin kinase activity"/>
    <property type="evidence" value="ECO:0007669"/>
    <property type="project" value="UniProtKB-UniRule"/>
</dbReference>
<name>A0A0A1GZ35_9LACO</name>
<dbReference type="NCBIfam" id="TIGR00083">
    <property type="entry name" value="ribF"/>
    <property type="match status" value="1"/>
</dbReference>
<dbReference type="InterPro" id="IPR023468">
    <property type="entry name" value="Riboflavin_kinase"/>
</dbReference>
<dbReference type="Pfam" id="PF01687">
    <property type="entry name" value="Flavokinase"/>
    <property type="match status" value="1"/>
</dbReference>
<dbReference type="HOGENOM" id="CLU_048437_0_2_9"/>
<evidence type="ECO:0000256" key="9">
    <source>
        <dbReference type="ARBA" id="ARBA00022827"/>
    </source>
</evidence>
<proteinExistence type="inferred from homology"/>
<dbReference type="SMART" id="SM00904">
    <property type="entry name" value="Flavokinase"/>
    <property type="match status" value="1"/>
</dbReference>
<dbReference type="Gene3D" id="2.40.30.30">
    <property type="entry name" value="Riboflavin kinase-like"/>
    <property type="match status" value="1"/>
</dbReference>
<evidence type="ECO:0000256" key="11">
    <source>
        <dbReference type="ARBA" id="ARBA00023268"/>
    </source>
</evidence>
<dbReference type="EMBL" id="AP014680">
    <property type="protein sequence ID" value="BAP85731.1"/>
    <property type="molecule type" value="Genomic_DNA"/>
</dbReference>
<dbReference type="STRING" id="1291742.LOOC260_111920"/>
<dbReference type="FunFam" id="3.40.50.620:FF:000021">
    <property type="entry name" value="Riboflavin biosynthesis protein"/>
    <property type="match status" value="1"/>
</dbReference>
<dbReference type="Pfam" id="PF06574">
    <property type="entry name" value="FAD_syn"/>
    <property type="match status" value="1"/>
</dbReference>
<dbReference type="RefSeq" id="WP_041093618.1">
    <property type="nucleotide sequence ID" value="NZ_AP014680.1"/>
</dbReference>
<dbReference type="EC" id="2.7.7.2" evidence="14"/>
<dbReference type="GO" id="GO:0009231">
    <property type="term" value="P:riboflavin biosynthetic process"/>
    <property type="evidence" value="ECO:0007669"/>
    <property type="project" value="InterPro"/>
</dbReference>
<dbReference type="InterPro" id="IPR002606">
    <property type="entry name" value="Riboflavin_kinase_bac"/>
</dbReference>
<organism evidence="16 17">
    <name type="scientific">Paucilactobacillus hokkaidonensis JCM 18461</name>
    <dbReference type="NCBI Taxonomy" id="1291742"/>
    <lineage>
        <taxon>Bacteria</taxon>
        <taxon>Bacillati</taxon>
        <taxon>Bacillota</taxon>
        <taxon>Bacilli</taxon>
        <taxon>Lactobacillales</taxon>
        <taxon>Lactobacillaceae</taxon>
        <taxon>Paucilactobacillus</taxon>
    </lineage>
</organism>
<dbReference type="InterPro" id="IPR023465">
    <property type="entry name" value="Riboflavin_kinase_dom_sf"/>
</dbReference>
<dbReference type="GO" id="GO:0006747">
    <property type="term" value="P:FAD biosynthetic process"/>
    <property type="evidence" value="ECO:0007669"/>
    <property type="project" value="UniProtKB-UniRule"/>
</dbReference>
<keyword evidence="10 14" id="KW-0067">ATP-binding</keyword>
<comment type="pathway">
    <text evidence="2 14">Cofactor biosynthesis; FMN biosynthesis; FMN from riboflavin (ATP route): step 1/1.</text>
</comment>
<evidence type="ECO:0000256" key="5">
    <source>
        <dbReference type="ARBA" id="ARBA00022679"/>
    </source>
</evidence>
<evidence type="ECO:0000256" key="7">
    <source>
        <dbReference type="ARBA" id="ARBA00022741"/>
    </source>
</evidence>
<dbReference type="SUPFAM" id="SSF52374">
    <property type="entry name" value="Nucleotidylyl transferase"/>
    <property type="match status" value="1"/>
</dbReference>
<evidence type="ECO:0000259" key="15">
    <source>
        <dbReference type="SMART" id="SM00904"/>
    </source>
</evidence>
<dbReference type="PIRSF" id="PIRSF004491">
    <property type="entry name" value="FAD_Synth"/>
    <property type="match status" value="1"/>
</dbReference>
<sequence>MQIIQIRHPFNPEQIPADEVVLVMGFFDGVHRGHQAVIERAKKIAQQRKLPLAVLTYDHHPAIVYQSSKTPVTYLSPLQRKLDLLKQLDVDLVYVVSFTSALSALKPQEFVDQYIVGFHAQVAVAGFDHTYGPKEIATMAKLPDYASGRFEVETVEPQLQMDQKISSTHIRQLLDAGEIDKTNQLLGYQYLTSGLVVHGEARGRTLGFPTANIQWPIEERMPSVGVYVVMLKIGEQWYRGMASIGFNITFGDQRPKTLEIYLLDFDQAIYGENVSVKWIKRLRDEVKYTTAQALVEQLKQDEIDTRNVFNNLAATYSLE</sequence>
<evidence type="ECO:0000256" key="12">
    <source>
        <dbReference type="ARBA" id="ARBA00047880"/>
    </source>
</evidence>
<dbReference type="InterPro" id="IPR015864">
    <property type="entry name" value="FAD_synthase"/>
</dbReference>
<reference evidence="16 17" key="1">
    <citation type="submission" date="2014-11" db="EMBL/GenBank/DDBJ databases">
        <title>Complete genome sequence and analysis of Lactobacillus hokkaidonensis LOOC260T.</title>
        <authorList>
            <person name="Tanizawa Y."/>
            <person name="Tohno M."/>
            <person name="Kaminuma E."/>
            <person name="Nakamura Y."/>
            <person name="Arita M."/>
        </authorList>
    </citation>
    <scope>NUCLEOTIDE SEQUENCE [LARGE SCALE GENOMIC DNA]</scope>
    <source>
        <strain evidence="16 17">LOOC260</strain>
    </source>
</reference>
<keyword evidence="11" id="KW-0511">Multifunctional enzyme</keyword>
<protein>
    <recommendedName>
        <fullName evidence="14">Riboflavin biosynthesis protein</fullName>
    </recommendedName>
    <domain>
        <recommendedName>
            <fullName evidence="14">Riboflavin kinase</fullName>
            <ecNumber evidence="14">2.7.1.26</ecNumber>
        </recommendedName>
        <alternativeName>
            <fullName evidence="14">Flavokinase</fullName>
        </alternativeName>
    </domain>
    <domain>
        <recommendedName>
            <fullName evidence="14">FMN adenylyltransferase</fullName>
            <ecNumber evidence="14">2.7.7.2</ecNumber>
        </recommendedName>
        <alternativeName>
            <fullName evidence="14">FAD pyrophosphorylase</fullName>
        </alternativeName>
        <alternativeName>
            <fullName evidence="14">FAD synthase</fullName>
        </alternativeName>
    </domain>
</protein>
<keyword evidence="9 14" id="KW-0274">FAD</keyword>
<dbReference type="InterPro" id="IPR015865">
    <property type="entry name" value="Riboflavin_kinase_bac/euk"/>
</dbReference>
<gene>
    <name evidence="16" type="ORF">LOOC260_111920</name>
</gene>
<dbReference type="UniPathway" id="UPA00276">
    <property type="reaction ID" value="UER00406"/>
</dbReference>
<evidence type="ECO:0000256" key="6">
    <source>
        <dbReference type="ARBA" id="ARBA00022695"/>
    </source>
</evidence>
<dbReference type="Proteomes" id="UP000031620">
    <property type="component" value="Chromosome"/>
</dbReference>
<evidence type="ECO:0000313" key="16">
    <source>
        <dbReference type="EMBL" id="BAP85731.1"/>
    </source>
</evidence>
<dbReference type="CDD" id="cd02064">
    <property type="entry name" value="FAD_synthetase_N"/>
    <property type="match status" value="1"/>
</dbReference>
<comment type="catalytic activity">
    <reaction evidence="13 14">
        <text>FMN + ATP + H(+) = FAD + diphosphate</text>
        <dbReference type="Rhea" id="RHEA:17237"/>
        <dbReference type="ChEBI" id="CHEBI:15378"/>
        <dbReference type="ChEBI" id="CHEBI:30616"/>
        <dbReference type="ChEBI" id="CHEBI:33019"/>
        <dbReference type="ChEBI" id="CHEBI:57692"/>
        <dbReference type="ChEBI" id="CHEBI:58210"/>
        <dbReference type="EC" id="2.7.7.2"/>
    </reaction>
</comment>
<evidence type="ECO:0000256" key="1">
    <source>
        <dbReference type="ARBA" id="ARBA00004726"/>
    </source>
</evidence>
<feature type="domain" description="Riboflavin kinase" evidence="15">
    <location>
        <begin position="185"/>
        <end position="310"/>
    </location>
</feature>
<dbReference type="PANTHER" id="PTHR22749">
    <property type="entry name" value="RIBOFLAVIN KINASE/FMN ADENYLYLTRANSFERASE"/>
    <property type="match status" value="1"/>
</dbReference>
<dbReference type="AlphaFoldDB" id="A0A0A1GZ35"/>
<evidence type="ECO:0000313" key="17">
    <source>
        <dbReference type="Proteomes" id="UP000031620"/>
    </source>
</evidence>
<dbReference type="KEGG" id="lho:LOOC260_111920"/>
<evidence type="ECO:0000256" key="3">
    <source>
        <dbReference type="ARBA" id="ARBA00022630"/>
    </source>
</evidence>
<dbReference type="Gene3D" id="3.40.50.620">
    <property type="entry name" value="HUPs"/>
    <property type="match status" value="1"/>
</dbReference>
<accession>A0A0A1GZ35</accession>
<dbReference type="UniPathway" id="UPA00277">
    <property type="reaction ID" value="UER00407"/>
</dbReference>
<keyword evidence="4 14" id="KW-0288">FMN</keyword>
<evidence type="ECO:0000256" key="13">
    <source>
        <dbReference type="ARBA" id="ARBA00049494"/>
    </source>
</evidence>
<evidence type="ECO:0000256" key="2">
    <source>
        <dbReference type="ARBA" id="ARBA00005201"/>
    </source>
</evidence>
<dbReference type="EC" id="2.7.1.26" evidence="14"/>
<dbReference type="InterPro" id="IPR014729">
    <property type="entry name" value="Rossmann-like_a/b/a_fold"/>
</dbReference>
<keyword evidence="3 14" id="KW-0285">Flavoprotein</keyword>
<keyword evidence="5 14" id="KW-0808">Transferase</keyword>
<evidence type="ECO:0000256" key="10">
    <source>
        <dbReference type="ARBA" id="ARBA00022840"/>
    </source>
</evidence>
<evidence type="ECO:0000256" key="4">
    <source>
        <dbReference type="ARBA" id="ARBA00022643"/>
    </source>
</evidence>
<dbReference type="GO" id="GO:0005524">
    <property type="term" value="F:ATP binding"/>
    <property type="evidence" value="ECO:0007669"/>
    <property type="project" value="UniProtKB-UniRule"/>
</dbReference>
<comment type="pathway">
    <text evidence="1 14">Cofactor biosynthesis; FAD biosynthesis; FAD from FMN: step 1/1.</text>
</comment>
<dbReference type="SUPFAM" id="SSF82114">
    <property type="entry name" value="Riboflavin kinase-like"/>
    <property type="match status" value="1"/>
</dbReference>
<dbReference type="PANTHER" id="PTHR22749:SF6">
    <property type="entry name" value="RIBOFLAVIN KINASE"/>
    <property type="match status" value="1"/>
</dbReference>
<evidence type="ECO:0000256" key="14">
    <source>
        <dbReference type="PIRNR" id="PIRNR004491"/>
    </source>
</evidence>
<dbReference type="GO" id="GO:0009398">
    <property type="term" value="P:FMN biosynthetic process"/>
    <property type="evidence" value="ECO:0007669"/>
    <property type="project" value="UniProtKB-UniRule"/>
</dbReference>